<name>A0A371FPK8_MUCPR</name>
<evidence type="ECO:0000313" key="1">
    <source>
        <dbReference type="EMBL" id="RDX80248.1"/>
    </source>
</evidence>
<protein>
    <recommendedName>
        <fullName evidence="3">Copia protein</fullName>
    </recommendedName>
</protein>
<feature type="non-terminal residue" evidence="1">
    <location>
        <position position="1"/>
    </location>
</feature>
<evidence type="ECO:0008006" key="3">
    <source>
        <dbReference type="Google" id="ProtNLM"/>
    </source>
</evidence>
<comment type="caution">
    <text evidence="1">The sequence shown here is derived from an EMBL/GenBank/DDBJ whole genome shotgun (WGS) entry which is preliminary data.</text>
</comment>
<accession>A0A371FPK8</accession>
<dbReference type="AlphaFoldDB" id="A0A371FPK8"/>
<dbReference type="EMBL" id="QJKJ01008280">
    <property type="protein sequence ID" value="RDX80248.1"/>
    <property type="molecule type" value="Genomic_DNA"/>
</dbReference>
<sequence length="128" mass="15095">MDVVTTYLYYSLDNDIYMKFLEGFKLCKTYCKGHLLTCVDRTISQRFVKQTTTTISFTNAKILALHRANREYVKNVSSTIIYEDNAACIAQLKEGHIKKDRTKHILSKFFFTYDLKKEWLYEYSTSLT</sequence>
<proteinExistence type="predicted"/>
<organism evidence="1 2">
    <name type="scientific">Mucuna pruriens</name>
    <name type="common">Velvet bean</name>
    <name type="synonym">Dolichos pruriens</name>
    <dbReference type="NCBI Taxonomy" id="157652"/>
    <lineage>
        <taxon>Eukaryota</taxon>
        <taxon>Viridiplantae</taxon>
        <taxon>Streptophyta</taxon>
        <taxon>Embryophyta</taxon>
        <taxon>Tracheophyta</taxon>
        <taxon>Spermatophyta</taxon>
        <taxon>Magnoliopsida</taxon>
        <taxon>eudicotyledons</taxon>
        <taxon>Gunneridae</taxon>
        <taxon>Pentapetalae</taxon>
        <taxon>rosids</taxon>
        <taxon>fabids</taxon>
        <taxon>Fabales</taxon>
        <taxon>Fabaceae</taxon>
        <taxon>Papilionoideae</taxon>
        <taxon>50 kb inversion clade</taxon>
        <taxon>NPAAA clade</taxon>
        <taxon>indigoferoid/millettioid clade</taxon>
        <taxon>Phaseoleae</taxon>
        <taxon>Mucuna</taxon>
    </lineage>
</organism>
<reference evidence="1" key="1">
    <citation type="submission" date="2018-05" db="EMBL/GenBank/DDBJ databases">
        <title>Draft genome of Mucuna pruriens seed.</title>
        <authorList>
            <person name="Nnadi N.E."/>
            <person name="Vos R."/>
            <person name="Hasami M.H."/>
            <person name="Devisetty U.K."/>
            <person name="Aguiy J.C."/>
        </authorList>
    </citation>
    <scope>NUCLEOTIDE SEQUENCE [LARGE SCALE GENOMIC DNA]</scope>
    <source>
        <strain evidence="1">JCA_2017</strain>
    </source>
</reference>
<gene>
    <name evidence="1" type="ORF">CR513_39226</name>
</gene>
<feature type="non-terminal residue" evidence="1">
    <location>
        <position position="128"/>
    </location>
</feature>
<evidence type="ECO:0000313" key="2">
    <source>
        <dbReference type="Proteomes" id="UP000257109"/>
    </source>
</evidence>
<dbReference type="Proteomes" id="UP000257109">
    <property type="component" value="Unassembled WGS sequence"/>
</dbReference>
<dbReference type="OrthoDB" id="1608633at2759"/>
<keyword evidence="2" id="KW-1185">Reference proteome</keyword>